<dbReference type="Pfam" id="PF13711">
    <property type="entry name" value="DUF4160"/>
    <property type="match status" value="1"/>
</dbReference>
<evidence type="ECO:0000313" key="1">
    <source>
        <dbReference type="EMBL" id="MBF5059130.1"/>
    </source>
</evidence>
<organism evidence="1 2">
    <name type="scientific">Candidatus Neptunichlamydia vexilliferae</name>
    <dbReference type="NCBI Taxonomy" id="1651774"/>
    <lineage>
        <taxon>Bacteria</taxon>
        <taxon>Pseudomonadati</taxon>
        <taxon>Chlamydiota</taxon>
        <taxon>Chlamydiia</taxon>
        <taxon>Parachlamydiales</taxon>
        <taxon>Simkaniaceae</taxon>
        <taxon>Candidatus Neptunichlamydia</taxon>
    </lineage>
</organism>
<dbReference type="EMBL" id="JAAEJV010000012">
    <property type="protein sequence ID" value="MBF5059130.1"/>
    <property type="molecule type" value="Genomic_DNA"/>
</dbReference>
<evidence type="ECO:0000313" key="2">
    <source>
        <dbReference type="Proteomes" id="UP001194714"/>
    </source>
</evidence>
<reference evidence="1 2" key="1">
    <citation type="submission" date="2020-01" db="EMBL/GenBank/DDBJ databases">
        <title>Draft genome sequence of Cand. Neptunochlamydia vexilliferae K9.</title>
        <authorList>
            <person name="Schulz F."/>
            <person name="Koestlbacher S."/>
            <person name="Wascher F."/>
            <person name="Pizzetti I."/>
            <person name="Horn M."/>
        </authorList>
    </citation>
    <scope>NUCLEOTIDE SEQUENCE [LARGE SCALE GENOMIC DNA]</scope>
    <source>
        <strain evidence="1 2">K9</strain>
    </source>
</reference>
<proteinExistence type="predicted"/>
<evidence type="ECO:0008006" key="3">
    <source>
        <dbReference type="Google" id="ProtNLM"/>
    </source>
</evidence>
<comment type="caution">
    <text evidence="1">The sequence shown here is derived from an EMBL/GenBank/DDBJ whole genome shotgun (WGS) entry which is preliminary data.</text>
</comment>
<gene>
    <name evidence="1" type="ORF">NEPTK9_000637</name>
</gene>
<protein>
    <recommendedName>
        <fullName evidence="3">DUF4160 domain-containing protein</fullName>
    </recommendedName>
</protein>
<name>A0ABS0AYS8_9BACT</name>
<sequence>MSNVVSEFYGMTILMLLDPSDKTPHIQVLYEGEISKFNISSDEMYEGSLGEIGQDIIKEWLPKHREELTHNWKLLLENKKPEPIAPFVE</sequence>
<dbReference type="InterPro" id="IPR025427">
    <property type="entry name" value="DUF4160"/>
</dbReference>
<accession>A0ABS0AYS8</accession>
<dbReference type="RefSeq" id="WP_194847428.1">
    <property type="nucleotide sequence ID" value="NZ_JAAEJV010000012.1"/>
</dbReference>
<keyword evidence="2" id="KW-1185">Reference proteome</keyword>
<dbReference type="Proteomes" id="UP001194714">
    <property type="component" value="Unassembled WGS sequence"/>
</dbReference>